<feature type="transmembrane region" description="Helical" evidence="1">
    <location>
        <begin position="48"/>
        <end position="66"/>
    </location>
</feature>
<comment type="caution">
    <text evidence="2">The sequence shown here is derived from an EMBL/GenBank/DDBJ whole genome shotgun (WGS) entry which is preliminary data.</text>
</comment>
<organism evidence="2 3">
    <name type="scientific">Fodinicurvata halophila</name>
    <dbReference type="NCBI Taxonomy" id="1419723"/>
    <lineage>
        <taxon>Bacteria</taxon>
        <taxon>Pseudomonadati</taxon>
        <taxon>Pseudomonadota</taxon>
        <taxon>Alphaproteobacteria</taxon>
        <taxon>Rhodospirillales</taxon>
        <taxon>Rhodovibrionaceae</taxon>
        <taxon>Fodinicurvata</taxon>
    </lineage>
</organism>
<evidence type="ECO:0000256" key="1">
    <source>
        <dbReference type="SAM" id="Phobius"/>
    </source>
</evidence>
<proteinExistence type="predicted"/>
<keyword evidence="1" id="KW-0812">Transmembrane</keyword>
<keyword evidence="1" id="KW-1133">Transmembrane helix</keyword>
<keyword evidence="1" id="KW-0472">Membrane</keyword>
<dbReference type="EMBL" id="JBHSCW010000003">
    <property type="protein sequence ID" value="MFC4351194.1"/>
    <property type="molecule type" value="Genomic_DNA"/>
</dbReference>
<dbReference type="RefSeq" id="WP_382421533.1">
    <property type="nucleotide sequence ID" value="NZ_JBHSCW010000003.1"/>
</dbReference>
<evidence type="ECO:0000313" key="2">
    <source>
        <dbReference type="EMBL" id="MFC4351194.1"/>
    </source>
</evidence>
<gene>
    <name evidence="2" type="ORF">ACFOW6_06505</name>
</gene>
<keyword evidence="3" id="KW-1185">Reference proteome</keyword>
<evidence type="ECO:0000313" key="3">
    <source>
        <dbReference type="Proteomes" id="UP001595799"/>
    </source>
</evidence>
<protein>
    <submittedName>
        <fullName evidence="2">Uncharacterized protein</fullName>
    </submittedName>
</protein>
<accession>A0ABV8UJG8</accession>
<reference evidence="3" key="1">
    <citation type="journal article" date="2019" name="Int. J. Syst. Evol. Microbiol.">
        <title>The Global Catalogue of Microorganisms (GCM) 10K type strain sequencing project: providing services to taxonomists for standard genome sequencing and annotation.</title>
        <authorList>
            <consortium name="The Broad Institute Genomics Platform"/>
            <consortium name="The Broad Institute Genome Sequencing Center for Infectious Disease"/>
            <person name="Wu L."/>
            <person name="Ma J."/>
        </authorList>
    </citation>
    <scope>NUCLEOTIDE SEQUENCE [LARGE SCALE GENOMIC DNA]</scope>
    <source>
        <strain evidence="3">CECT 8472</strain>
    </source>
</reference>
<name>A0ABV8UJG8_9PROT</name>
<dbReference type="Proteomes" id="UP001595799">
    <property type="component" value="Unassembled WGS sequence"/>
</dbReference>
<sequence length="71" mass="7829">MIRVVAIVLIIAGLVTLVLPYIPLTEEKEVLDVGPITATAEEEERINISPFIGFGLLVIGSVMLIFDRRNH</sequence>